<gene>
    <name evidence="1" type="ORF">BK659_20315</name>
</gene>
<protein>
    <recommendedName>
        <fullName evidence="3">ABM domain-containing protein</fullName>
    </recommendedName>
</protein>
<comment type="caution">
    <text evidence="1">The sequence shown here is derived from an EMBL/GenBank/DDBJ whole genome shotgun (WGS) entry which is preliminary data.</text>
</comment>
<reference evidence="1 2" key="1">
    <citation type="submission" date="2016-10" db="EMBL/GenBank/DDBJ databases">
        <title>Comparative genome analysis of multiple Pseudomonas spp. focuses on biocontrol and plant growth promoting traits.</title>
        <authorList>
            <person name="Tao X.-Y."/>
            <person name="Taylor C.G."/>
        </authorList>
    </citation>
    <scope>NUCLEOTIDE SEQUENCE [LARGE SCALE GENOMIC DNA]</scope>
    <source>
        <strain evidence="1 2">48H11</strain>
    </source>
</reference>
<dbReference type="Proteomes" id="UP000286071">
    <property type="component" value="Unassembled WGS sequence"/>
</dbReference>
<proteinExistence type="predicted"/>
<organism evidence="1 2">
    <name type="scientific">Pseudomonas brassicacearum</name>
    <dbReference type="NCBI Taxonomy" id="930166"/>
    <lineage>
        <taxon>Bacteria</taxon>
        <taxon>Pseudomonadati</taxon>
        <taxon>Pseudomonadota</taxon>
        <taxon>Gammaproteobacteria</taxon>
        <taxon>Pseudomonadales</taxon>
        <taxon>Pseudomonadaceae</taxon>
        <taxon>Pseudomonas</taxon>
    </lineage>
</organism>
<evidence type="ECO:0000313" key="1">
    <source>
        <dbReference type="EMBL" id="RON06637.1"/>
    </source>
</evidence>
<evidence type="ECO:0000313" key="2">
    <source>
        <dbReference type="Proteomes" id="UP000286071"/>
    </source>
</evidence>
<evidence type="ECO:0008006" key="3">
    <source>
        <dbReference type="Google" id="ProtNLM"/>
    </source>
</evidence>
<sequence length="122" mass="13980">MQTIAFAVPLAANKKDSLIRFSKLLATERKEEFKDFLLRLNAVEENWYLQSTGGADIFICYIAAHDITRAFAELAASQHPFDKWIKQENKDIFGIDFEHPSDDPMPSVLFECNFNFNVSSTK</sequence>
<dbReference type="RefSeq" id="WP_123426867.1">
    <property type="nucleotide sequence ID" value="NZ_MOBJ01000014.1"/>
</dbReference>
<name>A0A423H324_9PSED</name>
<accession>A0A423H324</accession>
<dbReference type="OrthoDB" id="6884528at2"/>
<dbReference type="EMBL" id="MOBJ01000014">
    <property type="protein sequence ID" value="RON06637.1"/>
    <property type="molecule type" value="Genomic_DNA"/>
</dbReference>
<dbReference type="AlphaFoldDB" id="A0A423H324"/>